<accession>A0ABQ5LL64</accession>
<dbReference type="Pfam" id="PF00144">
    <property type="entry name" value="Beta-lactamase"/>
    <property type="match status" value="1"/>
</dbReference>
<dbReference type="Proteomes" id="UP001059610">
    <property type="component" value="Unassembled WGS sequence"/>
</dbReference>
<reference evidence="2" key="1">
    <citation type="submission" date="2022-06" db="EMBL/GenBank/DDBJ databases">
        <title>Draft genome sequences of Pragia fontium str. JCM24417.</title>
        <authorList>
            <person name="Wakabayashi Y."/>
            <person name="Kojima K."/>
        </authorList>
    </citation>
    <scope>NUCLEOTIDE SEQUENCE</scope>
    <source>
        <strain evidence="2">JCM 24417</strain>
    </source>
</reference>
<keyword evidence="2" id="KW-0378">Hydrolase</keyword>
<dbReference type="RefSeq" id="WP_261822092.1">
    <property type="nucleotide sequence ID" value="NZ_BRLJ01000006.1"/>
</dbReference>
<name>A0ABQ5LL64_9GAMM</name>
<proteinExistence type="predicted"/>
<dbReference type="EMBL" id="BRLJ01000006">
    <property type="protein sequence ID" value="GKX63731.1"/>
    <property type="molecule type" value="Genomic_DNA"/>
</dbReference>
<protein>
    <submittedName>
        <fullName evidence="2">Serine hydrolase</fullName>
    </submittedName>
</protein>
<dbReference type="InterPro" id="IPR001466">
    <property type="entry name" value="Beta-lactam-related"/>
</dbReference>
<dbReference type="InterPro" id="IPR050789">
    <property type="entry name" value="Diverse_Enzym_Activities"/>
</dbReference>
<evidence type="ECO:0000259" key="1">
    <source>
        <dbReference type="Pfam" id="PF00144"/>
    </source>
</evidence>
<sequence length="386" mass="41789">MQRSLDNVIDDAINPGDGLTPTIVGTVVLVSQCGKRVYQRAAGYADWESQIPVTLDTLFRLSSVTKLFTTLAAGVLLDQGKLKLEDKVTQWLPWFTPKLVDGTAPDITIGHLLCHSAGLNYGFSESPDGPYHQAGISDGLDNSGLTLEENLKRIASVPLLYPPGTAIQYSVATDVLGAVIAKVHGTDLSQAIRSLVTEPLGISQTDFTVTDSDRLAEPYVNDFPRPRRMGEDELMVDEQSGMSGGIHYSPGRAFDSTAFQSGGAGMVGMAEDVERLLQVLRTDGYPLFSQATLNQLLTDRAGTQEMNPGWGFASSWQVLRNPMIADSPQSPGTISWGGVYGHNWFIDFEQSLSVVILTNTAPEGLFGEFVQDIRDRVYTALLAKAS</sequence>
<evidence type="ECO:0000313" key="2">
    <source>
        <dbReference type="EMBL" id="GKX63731.1"/>
    </source>
</evidence>
<dbReference type="SUPFAM" id="SSF56601">
    <property type="entry name" value="beta-lactamase/transpeptidase-like"/>
    <property type="match status" value="1"/>
</dbReference>
<evidence type="ECO:0000313" key="3">
    <source>
        <dbReference type="Proteomes" id="UP001059610"/>
    </source>
</evidence>
<feature type="domain" description="Beta-lactamase-related" evidence="1">
    <location>
        <begin position="23"/>
        <end position="363"/>
    </location>
</feature>
<dbReference type="PANTHER" id="PTHR43283">
    <property type="entry name" value="BETA-LACTAMASE-RELATED"/>
    <property type="match status" value="1"/>
</dbReference>
<gene>
    <name evidence="2" type="ORF">SOASR032_23000</name>
</gene>
<keyword evidence="3" id="KW-1185">Reference proteome</keyword>
<dbReference type="InterPro" id="IPR012338">
    <property type="entry name" value="Beta-lactam/transpept-like"/>
</dbReference>
<dbReference type="GO" id="GO:0016787">
    <property type="term" value="F:hydrolase activity"/>
    <property type="evidence" value="ECO:0007669"/>
    <property type="project" value="UniProtKB-KW"/>
</dbReference>
<dbReference type="PANTHER" id="PTHR43283:SF3">
    <property type="entry name" value="BETA-LACTAMASE FAMILY PROTEIN (AFU_ORTHOLOGUE AFUA_5G07500)"/>
    <property type="match status" value="1"/>
</dbReference>
<organism evidence="2 3">
    <name type="scientific">Pragia fontium</name>
    <dbReference type="NCBI Taxonomy" id="82985"/>
    <lineage>
        <taxon>Bacteria</taxon>
        <taxon>Pseudomonadati</taxon>
        <taxon>Pseudomonadota</taxon>
        <taxon>Gammaproteobacteria</taxon>
        <taxon>Enterobacterales</taxon>
        <taxon>Budviciaceae</taxon>
        <taxon>Pragia</taxon>
    </lineage>
</organism>
<comment type="caution">
    <text evidence="2">The sequence shown here is derived from an EMBL/GenBank/DDBJ whole genome shotgun (WGS) entry which is preliminary data.</text>
</comment>
<dbReference type="Gene3D" id="3.40.710.10">
    <property type="entry name" value="DD-peptidase/beta-lactamase superfamily"/>
    <property type="match status" value="1"/>
</dbReference>